<proteinExistence type="inferred from homology"/>
<dbReference type="PANTHER" id="PTHR11782:SF83">
    <property type="entry name" value="GUANOSINE-DIPHOSPHATASE"/>
    <property type="match status" value="1"/>
</dbReference>
<evidence type="ECO:0000256" key="2">
    <source>
        <dbReference type="ARBA" id="ARBA00022801"/>
    </source>
</evidence>
<dbReference type="GO" id="GO:0006487">
    <property type="term" value="P:protein N-linked glycosylation"/>
    <property type="evidence" value="ECO:0007669"/>
    <property type="project" value="TreeGrafter"/>
</dbReference>
<dbReference type="OrthoDB" id="6372431at2759"/>
<dbReference type="EMBL" id="KV921856">
    <property type="protein sequence ID" value="ORE11488.1"/>
    <property type="molecule type" value="Genomic_DNA"/>
</dbReference>
<dbReference type="VEuPathDB" id="FungiDB:BCV72DRAFT_300789"/>
<evidence type="ECO:0000256" key="5">
    <source>
        <dbReference type="PIRSR" id="PIRSR600407-1"/>
    </source>
</evidence>
<feature type="binding site" evidence="6">
    <location>
        <begin position="202"/>
        <end position="206"/>
    </location>
    <ligand>
        <name>ATP</name>
        <dbReference type="ChEBI" id="CHEBI:30616"/>
    </ligand>
</feature>
<accession>A0A1X0RHZ1</accession>
<keyword evidence="6" id="KW-0547">Nucleotide-binding</keyword>
<dbReference type="GO" id="GO:0009134">
    <property type="term" value="P:nucleoside diphosphate catabolic process"/>
    <property type="evidence" value="ECO:0007669"/>
    <property type="project" value="TreeGrafter"/>
</dbReference>
<dbReference type="InterPro" id="IPR000407">
    <property type="entry name" value="GDA1_CD39_NTPase"/>
</dbReference>
<dbReference type="Pfam" id="PF01150">
    <property type="entry name" value="GDA1_CD39"/>
    <property type="match status" value="1"/>
</dbReference>
<evidence type="ECO:0000256" key="7">
    <source>
        <dbReference type="SAM" id="Phobius"/>
    </source>
</evidence>
<dbReference type="Gene3D" id="3.30.420.150">
    <property type="entry name" value="Exopolyphosphatase. Domain 2"/>
    <property type="match status" value="1"/>
</dbReference>
<sequence>MNNLFQKKFTHILSATILFSLLLVLWLLLSYFDTDTISQISEHCTVPYPGKPLVRYAIMIDAGSSGSRIHIYKFNYCKEMPELENEIFHAIEPGLSAYRDDPLAGAGSLDRLLQLAIEHVPKELQKCTPIAVKATAGLRLLGQEASEGLLGAVREKLETMPFPIHAVEVMDAKEEGVFAWMTVNYLSGNLGGSTVGVFDLGGASTQVVFEPTGRMAPGDHVYELEIGKAKYTLYQHSYLGFGLNEARKRIKSFVTELWRESHSVYDHPCLPENYTETAGEFQLVGTGAGHAPCRGLIERVFEKDKRCIRQPCAFDGIYQPSLTESFPDRDLYMFSYFYDLTQPLGMPPEFSVREFGELANRVCEQDLEAFRHIPGAVQLIKGTPSYCLDLTYMHALLRIGYEIPSHRRIRTAKKIQGAETGWCLGASIVMMNDARLKCKY</sequence>
<keyword evidence="7" id="KW-0472">Membrane</keyword>
<feature type="transmembrane region" description="Helical" evidence="7">
    <location>
        <begin position="12"/>
        <end position="32"/>
    </location>
</feature>
<keyword evidence="6" id="KW-0067">ATP-binding</keyword>
<keyword evidence="2" id="KW-0378">Hydrolase</keyword>
<comment type="similarity">
    <text evidence="1">Belongs to the GDA1/CD39 NTPase family.</text>
</comment>
<dbReference type="EC" id="3.6.1.42" evidence="4"/>
<evidence type="ECO:0000256" key="4">
    <source>
        <dbReference type="ARBA" id="ARBA00038903"/>
    </source>
</evidence>
<dbReference type="GO" id="GO:0005524">
    <property type="term" value="F:ATP binding"/>
    <property type="evidence" value="ECO:0007669"/>
    <property type="project" value="UniProtKB-KW"/>
</dbReference>
<organism evidence="8">
    <name type="scientific">Rhizopus microsporus var. microsporus</name>
    <dbReference type="NCBI Taxonomy" id="86635"/>
    <lineage>
        <taxon>Eukaryota</taxon>
        <taxon>Fungi</taxon>
        <taxon>Fungi incertae sedis</taxon>
        <taxon>Mucoromycota</taxon>
        <taxon>Mucoromycotina</taxon>
        <taxon>Mucoromycetes</taxon>
        <taxon>Mucorales</taxon>
        <taxon>Mucorineae</taxon>
        <taxon>Rhizopodaceae</taxon>
        <taxon>Rhizopus</taxon>
    </lineage>
</organism>
<comment type="function">
    <text evidence="3">After transfer of sugars to endogenous macromolecular acceptors, the enzyme converts nucleoside diphosphates to nucleoside monophosphates which in turn exit the Golgi lumen in a coupled antiporter reaction, allowing entry of additional nucleotide sugar from the cytosol.</text>
</comment>
<reference evidence="8" key="1">
    <citation type="journal article" date="2016" name="Proc. Natl. Acad. Sci. U.S.A.">
        <title>Lipid metabolic changes in an early divergent fungus govern the establishment of a mutualistic symbiosis with endobacteria.</title>
        <authorList>
            <person name="Lastovetsky O.A."/>
            <person name="Gaspar M.L."/>
            <person name="Mondo S.J."/>
            <person name="LaButti K.M."/>
            <person name="Sandor L."/>
            <person name="Grigoriev I.V."/>
            <person name="Henry S.A."/>
            <person name="Pawlowska T.E."/>
        </authorList>
    </citation>
    <scope>NUCLEOTIDE SEQUENCE [LARGE SCALE GENOMIC DNA]</scope>
    <source>
        <strain evidence="8">ATCC 52814</strain>
    </source>
</reference>
<keyword evidence="7" id="KW-1133">Transmembrane helix</keyword>
<dbReference type="Proteomes" id="UP000242414">
    <property type="component" value="Unassembled WGS sequence"/>
</dbReference>
<protein>
    <recommendedName>
        <fullName evidence="4">guanosine-diphosphatase</fullName>
        <ecNumber evidence="4">3.6.1.42</ecNumber>
    </recommendedName>
</protein>
<dbReference type="AlphaFoldDB" id="A0A1X0RHZ1"/>
<evidence type="ECO:0000256" key="3">
    <source>
        <dbReference type="ARBA" id="ARBA00037742"/>
    </source>
</evidence>
<feature type="active site" description="Proton acceptor" evidence="5">
    <location>
        <position position="175"/>
    </location>
</feature>
<dbReference type="GO" id="GO:0005794">
    <property type="term" value="C:Golgi apparatus"/>
    <property type="evidence" value="ECO:0007669"/>
    <property type="project" value="TreeGrafter"/>
</dbReference>
<dbReference type="GO" id="GO:0017111">
    <property type="term" value="F:ribonucleoside triphosphate phosphatase activity"/>
    <property type="evidence" value="ECO:0007669"/>
    <property type="project" value="TreeGrafter"/>
</dbReference>
<name>A0A1X0RHZ1_RHIZD</name>
<keyword evidence="7" id="KW-0812">Transmembrane</keyword>
<evidence type="ECO:0000256" key="6">
    <source>
        <dbReference type="PIRSR" id="PIRSR600407-2"/>
    </source>
</evidence>
<evidence type="ECO:0000313" key="8">
    <source>
        <dbReference type="EMBL" id="ORE11488.1"/>
    </source>
</evidence>
<dbReference type="PANTHER" id="PTHR11782">
    <property type="entry name" value="ADENOSINE/GUANOSINE DIPHOSPHATASE"/>
    <property type="match status" value="1"/>
</dbReference>
<dbReference type="GO" id="GO:0016020">
    <property type="term" value="C:membrane"/>
    <property type="evidence" value="ECO:0007669"/>
    <property type="project" value="TreeGrafter"/>
</dbReference>
<gene>
    <name evidence="8" type="ORF">BCV72DRAFT_300789</name>
</gene>
<dbReference type="GO" id="GO:0004382">
    <property type="term" value="F:GDP phosphatase activity"/>
    <property type="evidence" value="ECO:0007669"/>
    <property type="project" value="UniProtKB-EC"/>
</dbReference>
<dbReference type="Gene3D" id="3.30.420.40">
    <property type="match status" value="1"/>
</dbReference>
<dbReference type="GO" id="GO:0045134">
    <property type="term" value="F:UDP phosphatase activity"/>
    <property type="evidence" value="ECO:0007669"/>
    <property type="project" value="TreeGrafter"/>
</dbReference>
<evidence type="ECO:0000256" key="1">
    <source>
        <dbReference type="ARBA" id="ARBA00009283"/>
    </source>
</evidence>